<dbReference type="STRING" id="42156.A0A3P6USQ6"/>
<dbReference type="EMBL" id="UYRX01000339">
    <property type="protein sequence ID" value="VDK80471.1"/>
    <property type="molecule type" value="Genomic_DNA"/>
</dbReference>
<dbReference type="InterPro" id="IPR000504">
    <property type="entry name" value="RRM_dom"/>
</dbReference>
<sequence>METEVIRTFNAELVSLYELRPPISKKKIVDITKAAMKAIKYYKHVVFGVEKFLMKCKAEYKIPGLYCIDSIIRQSRHQFKEKDVFGPRFAINMQATLSNLLNCKADDKLKVVRVLNLWKSHEIFDRAKLRPWLEYCRDVHGLETDVVTVEKSVKGDQADFSIYSRVPSRGEKRKVVESHTPLSGNRSRTPPLLLREPSDDAVEGGVSERETLAMLTTMGLDLGGMFTSDSSLLQKVNKLVNDKLTERRELDSKRQGNIKNLLSKEFDYSDEDDSGDDDFSRKLEIEAKPTELTKQQIIGMAEAVLREPDTKEEIQRMHTERISALSQAAAARVQAGNIPAATRTLTAQSGAPPITIPLNPITPSQTSIATVPPLSIPMPGQPLQPPTATNILSPRSAQQFLLNAGGLAAFAPSMPPPNMLGVMPLQVPNSMPAGMPLASTTNAGSRDCKDVDQDERYHREGDDRFDSDRDERLRRGHTRNDRINEKNDKGQERRRGRSRDRDEGRGSSRGFGEPHSKRSRRSRSRDQDFGDRRREHRRSSSRGRRGLLRGHLDRERSERDHNSPYRELERLRRKMGLPWPPKEGHVLIASCTLWLGRIPSNCTENEIRQAVAEAGEPSRISIIHSRACAYVTMKDRKAAFRVMDRMQKNFKIGEKNVKLNWGIGQGLKNERYAEYWDSDRGYSLIPHFALPSDLEPLIEGGHLEVESLPANLIDLYDEHGLKGKQREHDAQSTSNIQLPQVAPNMPSYQFPLAQPPRLPGTAPFLPHGMMPIPGIFPPGLPPQIGSGPLAGAAPTPKAQNCDAEATNAPSTPPQAPINAMNVDRMRVPGPNTFMSSSYNMPPPRFNASCGSLNLRGNRSGVFPGRSPFPPFRAGPPFGGAPVRGVLRTPLPLMQSPGVGRGLRNLYPSRHFPPPLLTNNADGYKGMQENRWRNSEPKDGHIDNSRQDEWDNNAMVPSSSHEEYSQPESTKIETITKRTDVDDSSNEPVTSTTHDDESAAVSGTAESLASEVKLLGDASVISNNDDLKTVTMNEDRMLEQAIVYGDEE</sequence>
<proteinExistence type="predicted"/>
<dbReference type="Gene3D" id="1.25.40.90">
    <property type="match status" value="1"/>
</dbReference>
<dbReference type="GO" id="GO:0005634">
    <property type="term" value="C:nucleus"/>
    <property type="evidence" value="ECO:0007669"/>
    <property type="project" value="TreeGrafter"/>
</dbReference>
<feature type="compositionally biased region" description="Basic and acidic residues" evidence="3">
    <location>
        <begin position="927"/>
        <end position="948"/>
    </location>
</feature>
<dbReference type="SMART" id="SM00360">
    <property type="entry name" value="RRM"/>
    <property type="match status" value="1"/>
</dbReference>
<evidence type="ECO:0008006" key="8">
    <source>
        <dbReference type="Google" id="ProtNLM"/>
    </source>
</evidence>
<dbReference type="PANTHER" id="PTHR23140">
    <property type="entry name" value="RNA PROCESSING PROTEIN LD23810P"/>
    <property type="match status" value="1"/>
</dbReference>
<evidence type="ECO:0000259" key="4">
    <source>
        <dbReference type="PROSITE" id="PS50102"/>
    </source>
</evidence>
<dbReference type="GO" id="GO:0003723">
    <property type="term" value="F:RNA binding"/>
    <property type="evidence" value="ECO:0007669"/>
    <property type="project" value="UniProtKB-UniRule"/>
</dbReference>
<dbReference type="SUPFAM" id="SSF54928">
    <property type="entry name" value="RNA-binding domain, RBD"/>
    <property type="match status" value="1"/>
</dbReference>
<dbReference type="PROSITE" id="PS50102">
    <property type="entry name" value="RRM"/>
    <property type="match status" value="1"/>
</dbReference>
<feature type="compositionally biased region" description="Basic and acidic residues" evidence="3">
    <location>
        <begin position="524"/>
        <end position="533"/>
    </location>
</feature>
<keyword evidence="7" id="KW-1185">Reference proteome</keyword>
<keyword evidence="1 2" id="KW-0694">RNA-binding</keyword>
<feature type="domain" description="RRM" evidence="4">
    <location>
        <begin position="591"/>
        <end position="664"/>
    </location>
</feature>
<reference evidence="6 7" key="1">
    <citation type="submission" date="2018-08" db="EMBL/GenBank/DDBJ databases">
        <authorList>
            <person name="Laetsch R D."/>
            <person name="Stevens L."/>
            <person name="Kumar S."/>
            <person name="Blaxter L. M."/>
        </authorList>
    </citation>
    <scope>NUCLEOTIDE SEQUENCE [LARGE SCALE GENOMIC DNA]</scope>
</reference>
<dbReference type="Gene3D" id="3.30.70.330">
    <property type="match status" value="1"/>
</dbReference>
<dbReference type="OMA" id="WDNNAMV"/>
<dbReference type="AlphaFoldDB" id="A0A3P6USQ6"/>
<dbReference type="InterPro" id="IPR006569">
    <property type="entry name" value="CID_dom"/>
</dbReference>
<feature type="compositionally biased region" description="Basic and acidic residues" evidence="3">
    <location>
        <begin position="446"/>
        <end position="516"/>
    </location>
</feature>
<dbReference type="Pfam" id="PF04818">
    <property type="entry name" value="CID"/>
    <property type="match status" value="1"/>
</dbReference>
<feature type="region of interest" description="Disordered" evidence="3">
    <location>
        <begin position="781"/>
        <end position="818"/>
    </location>
</feature>
<name>A0A3P6USQ6_LITSI</name>
<evidence type="ECO:0000256" key="1">
    <source>
        <dbReference type="ARBA" id="ARBA00022884"/>
    </source>
</evidence>
<dbReference type="SUPFAM" id="SSF48464">
    <property type="entry name" value="ENTH/VHS domain"/>
    <property type="match status" value="1"/>
</dbReference>
<dbReference type="InterPro" id="IPR012677">
    <property type="entry name" value="Nucleotide-bd_a/b_plait_sf"/>
</dbReference>
<evidence type="ECO:0000256" key="3">
    <source>
        <dbReference type="SAM" id="MobiDB-lite"/>
    </source>
</evidence>
<dbReference type="FunFam" id="1.25.40.90:FF:000004">
    <property type="entry name" value="splicing factor, arginine/serine-rich 15"/>
    <property type="match status" value="1"/>
</dbReference>
<dbReference type="Pfam" id="PF00076">
    <property type="entry name" value="RRM_1"/>
    <property type="match status" value="1"/>
</dbReference>
<dbReference type="InterPro" id="IPR035979">
    <property type="entry name" value="RBD_domain_sf"/>
</dbReference>
<gene>
    <name evidence="6" type="ORF">NLS_LOCUS4922</name>
</gene>
<feature type="compositionally biased region" description="Basic residues" evidence="3">
    <location>
        <begin position="534"/>
        <end position="548"/>
    </location>
</feature>
<dbReference type="PANTHER" id="PTHR23140:SF4">
    <property type="entry name" value="PROTEIN CBR-NRD-1"/>
    <property type="match status" value="1"/>
</dbReference>
<dbReference type="OrthoDB" id="79367at2759"/>
<evidence type="ECO:0000259" key="5">
    <source>
        <dbReference type="PROSITE" id="PS51391"/>
    </source>
</evidence>
<protein>
    <recommendedName>
        <fullName evidence="8">CID domain-containing protein</fullName>
    </recommendedName>
</protein>
<dbReference type="SMART" id="SM00582">
    <property type="entry name" value="RPR"/>
    <property type="match status" value="1"/>
</dbReference>
<feature type="compositionally biased region" description="Basic and acidic residues" evidence="3">
    <location>
        <begin position="959"/>
        <end position="980"/>
    </location>
</feature>
<dbReference type="PROSITE" id="PS51391">
    <property type="entry name" value="CID"/>
    <property type="match status" value="1"/>
</dbReference>
<dbReference type="InterPro" id="IPR051485">
    <property type="entry name" value="SR-CTD_assoc_factor"/>
</dbReference>
<feature type="region of interest" description="Disordered" evidence="3">
    <location>
        <begin position="903"/>
        <end position="1004"/>
    </location>
</feature>
<accession>A0A3P6USQ6</accession>
<feature type="domain" description="CID" evidence="5">
    <location>
        <begin position="1"/>
        <end position="140"/>
    </location>
</feature>
<evidence type="ECO:0000313" key="7">
    <source>
        <dbReference type="Proteomes" id="UP000277928"/>
    </source>
</evidence>
<feature type="region of interest" description="Disordered" evidence="3">
    <location>
        <begin position="433"/>
        <end position="563"/>
    </location>
</feature>
<feature type="region of interest" description="Disordered" evidence="3">
    <location>
        <begin position="171"/>
        <end position="201"/>
    </location>
</feature>
<evidence type="ECO:0000313" key="6">
    <source>
        <dbReference type="EMBL" id="VDK80471.1"/>
    </source>
</evidence>
<dbReference type="Proteomes" id="UP000277928">
    <property type="component" value="Unassembled WGS sequence"/>
</dbReference>
<evidence type="ECO:0000256" key="2">
    <source>
        <dbReference type="PROSITE-ProRule" id="PRU00176"/>
    </source>
</evidence>
<feature type="compositionally biased region" description="Basic and acidic residues" evidence="3">
    <location>
        <begin position="550"/>
        <end position="563"/>
    </location>
</feature>
<dbReference type="CDD" id="cd16983">
    <property type="entry name" value="CID_SCAF8_like"/>
    <property type="match status" value="1"/>
</dbReference>
<dbReference type="InterPro" id="IPR008942">
    <property type="entry name" value="ENTH_VHS"/>
</dbReference>
<organism evidence="6 7">
    <name type="scientific">Litomosoides sigmodontis</name>
    <name type="common">Filarial nematode worm</name>
    <dbReference type="NCBI Taxonomy" id="42156"/>
    <lineage>
        <taxon>Eukaryota</taxon>
        <taxon>Metazoa</taxon>
        <taxon>Ecdysozoa</taxon>
        <taxon>Nematoda</taxon>
        <taxon>Chromadorea</taxon>
        <taxon>Rhabditida</taxon>
        <taxon>Spirurina</taxon>
        <taxon>Spiruromorpha</taxon>
        <taxon>Filarioidea</taxon>
        <taxon>Onchocercidae</taxon>
        <taxon>Litomosoides</taxon>
    </lineage>
</organism>